<name>A0ABX7P7F7_9BACT</name>
<evidence type="ECO:0000313" key="2">
    <source>
        <dbReference type="EMBL" id="QSQ26419.1"/>
    </source>
</evidence>
<evidence type="ECO:0008006" key="4">
    <source>
        <dbReference type="Google" id="ProtNLM"/>
    </source>
</evidence>
<organism evidence="2 3">
    <name type="scientific">Pyxidicoccus parkwayensis</name>
    <dbReference type="NCBI Taxonomy" id="2813578"/>
    <lineage>
        <taxon>Bacteria</taxon>
        <taxon>Pseudomonadati</taxon>
        <taxon>Myxococcota</taxon>
        <taxon>Myxococcia</taxon>
        <taxon>Myxococcales</taxon>
        <taxon>Cystobacterineae</taxon>
        <taxon>Myxococcaceae</taxon>
        <taxon>Pyxidicoccus</taxon>
    </lineage>
</organism>
<gene>
    <name evidence="2" type="ORF">JY651_16460</name>
</gene>
<keyword evidence="3" id="KW-1185">Reference proteome</keyword>
<accession>A0ABX7P7F7</accession>
<feature type="signal peptide" evidence="1">
    <location>
        <begin position="1"/>
        <end position="28"/>
    </location>
</feature>
<evidence type="ECO:0000256" key="1">
    <source>
        <dbReference type="SAM" id="SignalP"/>
    </source>
</evidence>
<evidence type="ECO:0000313" key="3">
    <source>
        <dbReference type="Proteomes" id="UP000662747"/>
    </source>
</evidence>
<sequence>MRDWRRRGHWLGTALTALLLAEPGVARAAECNNCCQLPCVEATINFSEGMRKLYLKLKGSKNLSQDAYEKAVAAERNRLGRESFNATGKLSQCAFNLPDPKNPNDTMRYREFISAGWGVTTITVADGPDKGQTQFAYDMRAQTNMETCSLNGTQMKLLKEYAPCTQIGAATEVHERKHLDQCKGQKKGTQHTTLLQATQEVEAYDAELEYLRAVRKSLEAACTRQSCRQEASDKDAQGLHNGLELMRAIQARSR</sequence>
<feature type="chain" id="PRO_5046169786" description="Lipoprotein" evidence="1">
    <location>
        <begin position="29"/>
        <end position="254"/>
    </location>
</feature>
<proteinExistence type="predicted"/>
<reference evidence="2 3" key="1">
    <citation type="submission" date="2021-02" db="EMBL/GenBank/DDBJ databases">
        <title>De Novo genome assembly of isolated myxobacteria.</title>
        <authorList>
            <person name="Stevens D.C."/>
        </authorList>
    </citation>
    <scope>NUCLEOTIDE SEQUENCE [LARGE SCALE GENOMIC DNA]</scope>
    <source>
        <strain evidence="3">SCPEA02</strain>
    </source>
</reference>
<protein>
    <recommendedName>
        <fullName evidence="4">Lipoprotein</fullName>
    </recommendedName>
</protein>
<keyword evidence="1" id="KW-0732">Signal</keyword>
<dbReference type="Proteomes" id="UP000662747">
    <property type="component" value="Chromosome"/>
</dbReference>
<dbReference type="RefSeq" id="WP_206727966.1">
    <property type="nucleotide sequence ID" value="NZ_CP071090.1"/>
</dbReference>
<dbReference type="EMBL" id="CP071090">
    <property type="protein sequence ID" value="QSQ26419.1"/>
    <property type="molecule type" value="Genomic_DNA"/>
</dbReference>